<keyword evidence="2 8" id="KW-0813">Transport</keyword>
<dbReference type="InterPro" id="IPR037066">
    <property type="entry name" value="Plug_dom_sf"/>
</dbReference>
<dbReference type="InterPro" id="IPR008969">
    <property type="entry name" value="CarboxyPept-like_regulatory"/>
</dbReference>
<dbReference type="AlphaFoldDB" id="A0A495JAQ0"/>
<feature type="domain" description="TonB-dependent receptor plug" evidence="13">
    <location>
        <begin position="133"/>
        <end position="252"/>
    </location>
</feature>
<dbReference type="RefSeq" id="WP_121201215.1">
    <property type="nucleotide sequence ID" value="NZ_RBKU01000001.1"/>
</dbReference>
<dbReference type="InterPro" id="IPR012910">
    <property type="entry name" value="Plug_dom"/>
</dbReference>
<keyword evidence="4 8" id="KW-0812">Transmembrane</keyword>
<evidence type="ECO:0000256" key="2">
    <source>
        <dbReference type="ARBA" id="ARBA00022448"/>
    </source>
</evidence>
<dbReference type="NCBIfam" id="TIGR04056">
    <property type="entry name" value="OMP_RagA_SusC"/>
    <property type="match status" value="1"/>
</dbReference>
<keyword evidence="15" id="KW-1185">Reference proteome</keyword>
<dbReference type="Proteomes" id="UP000268007">
    <property type="component" value="Unassembled WGS sequence"/>
</dbReference>
<feature type="chain" id="PRO_5019833838" evidence="11">
    <location>
        <begin position="30"/>
        <end position="1053"/>
    </location>
</feature>
<name>A0A495JAQ0_9SPHI</name>
<keyword evidence="6 8" id="KW-0472">Membrane</keyword>
<evidence type="ECO:0000256" key="1">
    <source>
        <dbReference type="ARBA" id="ARBA00004571"/>
    </source>
</evidence>
<reference evidence="14 15" key="1">
    <citation type="submission" date="2018-10" db="EMBL/GenBank/DDBJ databases">
        <title>Genomic Encyclopedia of Archaeal and Bacterial Type Strains, Phase II (KMG-II): from individual species to whole genera.</title>
        <authorList>
            <person name="Goeker M."/>
        </authorList>
    </citation>
    <scope>NUCLEOTIDE SEQUENCE [LARGE SCALE GENOMIC DNA]</scope>
    <source>
        <strain evidence="14 15">DSM 18602</strain>
    </source>
</reference>
<evidence type="ECO:0000256" key="4">
    <source>
        <dbReference type="ARBA" id="ARBA00022692"/>
    </source>
</evidence>
<evidence type="ECO:0000259" key="12">
    <source>
        <dbReference type="Pfam" id="PF00593"/>
    </source>
</evidence>
<dbReference type="InterPro" id="IPR000531">
    <property type="entry name" value="Beta-barrel_TonB"/>
</dbReference>
<evidence type="ECO:0000256" key="7">
    <source>
        <dbReference type="ARBA" id="ARBA00023237"/>
    </source>
</evidence>
<dbReference type="InterPro" id="IPR023996">
    <property type="entry name" value="TonB-dep_OMP_SusC/RagA"/>
</dbReference>
<dbReference type="PROSITE" id="PS52016">
    <property type="entry name" value="TONB_DEPENDENT_REC_3"/>
    <property type="match status" value="1"/>
</dbReference>
<dbReference type="InterPro" id="IPR036942">
    <property type="entry name" value="Beta-barrel_TonB_sf"/>
</dbReference>
<dbReference type="Gene3D" id="2.170.130.10">
    <property type="entry name" value="TonB-dependent receptor, plug domain"/>
    <property type="match status" value="1"/>
</dbReference>
<feature type="domain" description="TonB-dependent receptor-like beta-barrel" evidence="12">
    <location>
        <begin position="430"/>
        <end position="1010"/>
    </location>
</feature>
<evidence type="ECO:0000256" key="8">
    <source>
        <dbReference type="PROSITE-ProRule" id="PRU01360"/>
    </source>
</evidence>
<dbReference type="GO" id="GO:0009279">
    <property type="term" value="C:cell outer membrane"/>
    <property type="evidence" value="ECO:0007669"/>
    <property type="project" value="UniProtKB-SubCell"/>
</dbReference>
<dbReference type="EMBL" id="RBKU01000001">
    <property type="protein sequence ID" value="RKR85139.1"/>
    <property type="molecule type" value="Genomic_DNA"/>
</dbReference>
<gene>
    <name evidence="14" type="ORF">BDD43_5399</name>
</gene>
<sequence length="1053" mass="115322">MKIFIRTKHLYTKSIKLFLLLFIPLISFAQTETPPTINSKLTGVVIDAITKQPIPGAVVKILGTTHAVATDSRGQFNFITGQKFPYTLVISFIGYKTQEFTANGSPVKIALQEDINQLNDVVVIGYGTAQRKNLVSAQTTIKADETKQIPVASFDAQLQGKAPGLQVNSNTGTPGDGVFVRVRGTTSINASNDPLYVVDGVFLNNTSLQTVSTGGRATSPIADINPNDIESFEVLKDASATAIYGSRGANGVVIVTTKRGNYNDKPKINFNTTQGVAYEPKGDLWKLTTGPQHAEIVNEFYRNSNADIIAAAAAVGNTNPSQTYAYQPFRALTDNPTKSPAPRGLPQDQQTYDRLDELFRTGLLTDYNLSISGGSKDTKYFIAGGYSSQQADIKPISFNRGDFRVNLDQKVNDFITIGVTNNISRSYRNQARAGDGPAGGLLQSALHTPTYLPENNADGTPAKWAGFDNLQVLLNNYNVNTISLRYVGNFYADIQLAKGLKFKTSWSLDYNNYNESEYWNDQTQLGTSSGASPVNGLATSSITDNSAWINEQTLNYHTIFANRHTFDVIVGNTLQSNLTKNTFAQGSNFPNNAYTDIVSAATRTASQTQSKYDLASFFARIAYNYDSKYYIEASARADGSSKFGPNNKWGYFPSIGAAWRVKEENFLRNVNTISDLKLRASYGVVGNSNGIPAYAAQGLWNGGAGYPDSPTSGDKAGTAPQQLPNPNLKWESTTQVDGGLDLGLFKNRLNLTFDLYSKITDHVLLQVPVPQITGFSTVWSNAGKVSNKGYELGINSRNFKTTNFSWETSFNISGNVNKVETLPAPISEYSRDWIRLQQGYSMYSFWLYKQLYVDPQTGNSVFQHADGTTGTSVTVADRQVVGNALPKFFGGLTNNFTYKSFDADILFSYQYGNKIMNLNRFFGEGGGTRDAARVIFASQLNRWTTPGQVTDVPRVTAIGNNYTVDQNSRFMEDGSFIRLKSLTLGYTVPKSISQKIDIQSLRIYFVGTNLLLFTKYTGPDPEANVSAVSQTQGLDLGTPPQPHTLQLGINITL</sequence>
<evidence type="ECO:0000256" key="5">
    <source>
        <dbReference type="ARBA" id="ARBA00023077"/>
    </source>
</evidence>
<evidence type="ECO:0000256" key="10">
    <source>
        <dbReference type="SAM" id="MobiDB-lite"/>
    </source>
</evidence>
<keyword evidence="3 8" id="KW-1134">Transmembrane beta strand</keyword>
<evidence type="ECO:0000256" key="9">
    <source>
        <dbReference type="RuleBase" id="RU003357"/>
    </source>
</evidence>
<evidence type="ECO:0000256" key="6">
    <source>
        <dbReference type="ARBA" id="ARBA00023136"/>
    </source>
</evidence>
<dbReference type="NCBIfam" id="TIGR04057">
    <property type="entry name" value="SusC_RagA_signa"/>
    <property type="match status" value="1"/>
</dbReference>
<dbReference type="InterPro" id="IPR039426">
    <property type="entry name" value="TonB-dep_rcpt-like"/>
</dbReference>
<protein>
    <submittedName>
        <fullName evidence="14">TonB-linked SusC/RagA family outer membrane protein</fullName>
    </submittedName>
</protein>
<organism evidence="14 15">
    <name type="scientific">Mucilaginibacter gracilis</name>
    <dbReference type="NCBI Taxonomy" id="423350"/>
    <lineage>
        <taxon>Bacteria</taxon>
        <taxon>Pseudomonadati</taxon>
        <taxon>Bacteroidota</taxon>
        <taxon>Sphingobacteriia</taxon>
        <taxon>Sphingobacteriales</taxon>
        <taxon>Sphingobacteriaceae</taxon>
        <taxon>Mucilaginibacter</taxon>
    </lineage>
</organism>
<dbReference type="Gene3D" id="2.40.170.20">
    <property type="entry name" value="TonB-dependent receptor, beta-barrel domain"/>
    <property type="match status" value="1"/>
</dbReference>
<dbReference type="InterPro" id="IPR023997">
    <property type="entry name" value="TonB-dep_OMP_SusC/RagA_CS"/>
</dbReference>
<accession>A0A495JAQ0</accession>
<dbReference type="OrthoDB" id="9768177at2"/>
<proteinExistence type="inferred from homology"/>
<dbReference type="Pfam" id="PF00593">
    <property type="entry name" value="TonB_dep_Rec_b-barrel"/>
    <property type="match status" value="1"/>
</dbReference>
<comment type="caution">
    <text evidence="14">The sequence shown here is derived from an EMBL/GenBank/DDBJ whole genome shotgun (WGS) entry which is preliminary data.</text>
</comment>
<feature type="signal peptide" evidence="11">
    <location>
        <begin position="1"/>
        <end position="29"/>
    </location>
</feature>
<keyword evidence="7 8" id="KW-0998">Cell outer membrane</keyword>
<keyword evidence="5 9" id="KW-0798">TonB box</keyword>
<evidence type="ECO:0000313" key="14">
    <source>
        <dbReference type="EMBL" id="RKR85139.1"/>
    </source>
</evidence>
<evidence type="ECO:0000256" key="3">
    <source>
        <dbReference type="ARBA" id="ARBA00022452"/>
    </source>
</evidence>
<keyword evidence="11" id="KW-0732">Signal</keyword>
<dbReference type="SUPFAM" id="SSF56935">
    <property type="entry name" value="Porins"/>
    <property type="match status" value="1"/>
</dbReference>
<comment type="subcellular location">
    <subcellularLocation>
        <location evidence="1 8">Cell outer membrane</location>
        <topology evidence="1 8">Multi-pass membrane protein</topology>
    </subcellularLocation>
</comment>
<evidence type="ECO:0000256" key="11">
    <source>
        <dbReference type="SAM" id="SignalP"/>
    </source>
</evidence>
<dbReference type="Pfam" id="PF07715">
    <property type="entry name" value="Plug"/>
    <property type="match status" value="1"/>
</dbReference>
<dbReference type="Pfam" id="PF13715">
    <property type="entry name" value="CarbopepD_reg_2"/>
    <property type="match status" value="1"/>
</dbReference>
<comment type="similarity">
    <text evidence="8 9">Belongs to the TonB-dependent receptor family.</text>
</comment>
<evidence type="ECO:0000313" key="15">
    <source>
        <dbReference type="Proteomes" id="UP000268007"/>
    </source>
</evidence>
<dbReference type="SUPFAM" id="SSF49464">
    <property type="entry name" value="Carboxypeptidase regulatory domain-like"/>
    <property type="match status" value="1"/>
</dbReference>
<evidence type="ECO:0000259" key="13">
    <source>
        <dbReference type="Pfam" id="PF07715"/>
    </source>
</evidence>
<dbReference type="Gene3D" id="2.60.40.1120">
    <property type="entry name" value="Carboxypeptidase-like, regulatory domain"/>
    <property type="match status" value="1"/>
</dbReference>
<feature type="region of interest" description="Disordered" evidence="10">
    <location>
        <begin position="706"/>
        <end position="726"/>
    </location>
</feature>